<dbReference type="SUPFAM" id="SSF90123">
    <property type="entry name" value="ABC transporter transmembrane region"/>
    <property type="match status" value="1"/>
</dbReference>
<evidence type="ECO:0000256" key="2">
    <source>
        <dbReference type="ARBA" id="ARBA00022692"/>
    </source>
</evidence>
<keyword evidence="12" id="KW-1185">Reference proteome</keyword>
<feature type="transmembrane region" description="Helical" evidence="9">
    <location>
        <begin position="291"/>
        <end position="312"/>
    </location>
</feature>
<evidence type="ECO:0000256" key="9">
    <source>
        <dbReference type="SAM" id="Phobius"/>
    </source>
</evidence>
<dbReference type="Gene3D" id="1.20.1560.10">
    <property type="entry name" value="ABC transporter type 1, transmembrane domain"/>
    <property type="match status" value="1"/>
</dbReference>
<keyword evidence="8" id="KW-0080">Bacteriocin transport</keyword>
<dbReference type="PANTHER" id="PTHR24221">
    <property type="entry name" value="ATP-BINDING CASSETTE SUB-FAMILY B"/>
    <property type="match status" value="1"/>
</dbReference>
<keyword evidence="5" id="KW-0067">ATP-binding</keyword>
<keyword evidence="8" id="KW-0653">Protein transport</keyword>
<dbReference type="InterPro" id="IPR005074">
    <property type="entry name" value="Peptidase_C39"/>
</dbReference>
<keyword evidence="3" id="KW-0547">Nucleotide-binding</keyword>
<dbReference type="Gene3D" id="3.40.50.300">
    <property type="entry name" value="P-loop containing nucleotide triphosphate hydrolases"/>
    <property type="match status" value="1"/>
</dbReference>
<reference evidence="12" key="1">
    <citation type="journal article" date="2019" name="Int. J. Syst. Evol. Microbiol.">
        <title>The Global Catalogue of Microorganisms (GCM) 10K type strain sequencing project: providing services to taxonomists for standard genome sequencing and annotation.</title>
        <authorList>
            <consortium name="The Broad Institute Genomics Platform"/>
            <consortium name="The Broad Institute Genome Sequencing Center for Infectious Disease"/>
            <person name="Wu L."/>
            <person name="Ma J."/>
        </authorList>
    </citation>
    <scope>NUCLEOTIDE SEQUENCE [LARGE SCALE GENOMIC DNA]</scope>
    <source>
        <strain evidence="12">JCM 16546</strain>
    </source>
</reference>
<keyword evidence="7 9" id="KW-0472">Membrane</keyword>
<evidence type="ECO:0000256" key="4">
    <source>
        <dbReference type="ARBA" id="ARBA00022807"/>
    </source>
</evidence>
<keyword evidence="6 9" id="KW-1133">Transmembrane helix</keyword>
<keyword evidence="4" id="KW-0378">Hydrolase</keyword>
<feature type="transmembrane region" description="Helical" evidence="9">
    <location>
        <begin position="263"/>
        <end position="285"/>
    </location>
</feature>
<dbReference type="Gene3D" id="3.90.70.10">
    <property type="entry name" value="Cysteine proteinases"/>
    <property type="match status" value="1"/>
</dbReference>
<keyword evidence="4" id="KW-0788">Thiol protease</keyword>
<sequence>MLRGHGSPAPYEKLRTMCNTGVDGTSIDSIESVAVSAGLDAVQMVVPAEQILAVPEAYLPGIVVSRLPDGFAHFVVAWKRGARSMALMDPATGRKKQPHSSWKSELYVHELEVPSQAWREWALGPEFSEGLIRRAVAVGTSRDRAVSLLDLAAQDPGPRGLGAFDAALRLEEHQRRLWRRNAVSVFRRLQSHVVSRGAHLDPDLWSCVVPEQEQQPESVRLRGAVILSATSWDPDRATPNARAELEAVEPDPLKTVRDAVARVAWLPPVLAVTAVAAAIAQALQVVQFRSLLSAASVEVGWVLATILCLVTARGLSTVAAQKLGRELDDHVRRSWLSAPRSLPTSFIRTRPVSDIVFRAHATHRLREFPLAAARLLTAAGTAAAATITVLALAPQAAGVVVLLLVVAIGIPWAFLRSIIEADARAHTLSGCLARPVSDVLLGAQSIRQRGLTAAIVAEHDALALSWERALRRLAALTAMSKLASGVSGAVLLTWCLSIAVQYGAEIALAVAILGVLIVDAGASFVQTLQTMPNVRSTLLRQSGPLNAASVGRKPLEALDDSAVAVALRKASVVIGSVGVLNDVDVEIPGRAHVAVVGQSGSGKSTLLSVVTGATELTGGSVARHRSALGGTAWAGPTAWLWNGSVRTNVEFGSSKLAPTVGSRLSAAGAKDPVGLANRQTGEGGALLSDGEAQRVRLARALGRPRAGLVVLDEAMRGLPRDQRTTVLRAAREIWSDSTVLCALHEVADATSFDLVMVMDHGRVVEFDSPAALLAKDDSRFRFLLEAAEKPMSGWSRVDLMLRQESALSPLRDGVNQPQA</sequence>
<dbReference type="InterPro" id="IPR003439">
    <property type="entry name" value="ABC_transporter-like_ATP-bd"/>
</dbReference>
<feature type="transmembrane region" description="Helical" evidence="9">
    <location>
        <begin position="482"/>
        <end position="500"/>
    </location>
</feature>
<name>A0ABP7BNU4_9MICO</name>
<evidence type="ECO:0000256" key="8">
    <source>
        <dbReference type="ARBA" id="ARBA00043264"/>
    </source>
</evidence>
<protein>
    <recommendedName>
        <fullName evidence="10">ABC transporter domain-containing protein</fullName>
    </recommendedName>
</protein>
<evidence type="ECO:0000256" key="5">
    <source>
        <dbReference type="ARBA" id="ARBA00022840"/>
    </source>
</evidence>
<dbReference type="Pfam" id="PF00005">
    <property type="entry name" value="ABC_tran"/>
    <property type="match status" value="1"/>
</dbReference>
<evidence type="ECO:0000256" key="3">
    <source>
        <dbReference type="ARBA" id="ARBA00022741"/>
    </source>
</evidence>
<dbReference type="PROSITE" id="PS50893">
    <property type="entry name" value="ABC_TRANSPORTER_2"/>
    <property type="match status" value="1"/>
</dbReference>
<proteinExistence type="predicted"/>
<keyword evidence="8" id="KW-0813">Transport</keyword>
<evidence type="ECO:0000259" key="10">
    <source>
        <dbReference type="PROSITE" id="PS50893"/>
    </source>
</evidence>
<organism evidence="11 12">
    <name type="scientific">Microbacterium marinilacus</name>
    <dbReference type="NCBI Taxonomy" id="415209"/>
    <lineage>
        <taxon>Bacteria</taxon>
        <taxon>Bacillati</taxon>
        <taxon>Actinomycetota</taxon>
        <taxon>Actinomycetes</taxon>
        <taxon>Micrococcales</taxon>
        <taxon>Microbacteriaceae</taxon>
        <taxon>Microbacterium</taxon>
    </lineage>
</organism>
<dbReference type="SMART" id="SM00382">
    <property type="entry name" value="AAA"/>
    <property type="match status" value="1"/>
</dbReference>
<evidence type="ECO:0000256" key="7">
    <source>
        <dbReference type="ARBA" id="ARBA00023136"/>
    </source>
</evidence>
<keyword evidence="2 9" id="KW-0812">Transmembrane</keyword>
<dbReference type="InterPro" id="IPR027417">
    <property type="entry name" value="P-loop_NTPase"/>
</dbReference>
<dbReference type="InterPro" id="IPR039421">
    <property type="entry name" value="Type_1_exporter"/>
</dbReference>
<accession>A0ABP7BNU4</accession>
<evidence type="ECO:0000313" key="11">
    <source>
        <dbReference type="EMBL" id="GAA3664872.1"/>
    </source>
</evidence>
<comment type="subcellular location">
    <subcellularLocation>
        <location evidence="1">Cell membrane</location>
        <topology evidence="1">Multi-pass membrane protein</topology>
    </subcellularLocation>
</comment>
<feature type="transmembrane region" description="Helical" evidence="9">
    <location>
        <begin position="368"/>
        <end position="390"/>
    </location>
</feature>
<dbReference type="Proteomes" id="UP001410795">
    <property type="component" value="Unassembled WGS sequence"/>
</dbReference>
<dbReference type="InterPro" id="IPR036640">
    <property type="entry name" value="ABC1_TM_sf"/>
</dbReference>
<dbReference type="InterPro" id="IPR003593">
    <property type="entry name" value="AAA+_ATPase"/>
</dbReference>
<comment type="caution">
    <text evidence="11">The sequence shown here is derived from an EMBL/GenBank/DDBJ whole genome shotgun (WGS) entry which is preliminary data.</text>
</comment>
<feature type="domain" description="ABC transporter" evidence="10">
    <location>
        <begin position="565"/>
        <end position="785"/>
    </location>
</feature>
<evidence type="ECO:0000256" key="1">
    <source>
        <dbReference type="ARBA" id="ARBA00004651"/>
    </source>
</evidence>
<dbReference type="PANTHER" id="PTHR24221:SF654">
    <property type="entry name" value="ATP-BINDING CASSETTE SUB-FAMILY B MEMBER 6"/>
    <property type="match status" value="1"/>
</dbReference>
<dbReference type="SUPFAM" id="SSF52540">
    <property type="entry name" value="P-loop containing nucleoside triphosphate hydrolases"/>
    <property type="match status" value="1"/>
</dbReference>
<dbReference type="EMBL" id="BAAAYV010000017">
    <property type="protein sequence ID" value="GAA3664872.1"/>
    <property type="molecule type" value="Genomic_DNA"/>
</dbReference>
<evidence type="ECO:0000256" key="6">
    <source>
        <dbReference type="ARBA" id="ARBA00022989"/>
    </source>
</evidence>
<gene>
    <name evidence="11" type="ORF">GCM10022202_28710</name>
</gene>
<feature type="transmembrane region" description="Helical" evidence="9">
    <location>
        <begin position="396"/>
        <end position="415"/>
    </location>
</feature>
<dbReference type="Pfam" id="PF03412">
    <property type="entry name" value="Peptidase_C39"/>
    <property type="match status" value="1"/>
</dbReference>
<keyword evidence="4" id="KW-0645">Protease</keyword>
<evidence type="ECO:0000313" key="12">
    <source>
        <dbReference type="Proteomes" id="UP001410795"/>
    </source>
</evidence>